<dbReference type="CDD" id="cd06223">
    <property type="entry name" value="PRTases_typeI"/>
    <property type="match status" value="1"/>
</dbReference>
<dbReference type="Gene3D" id="3.40.50.2020">
    <property type="match status" value="1"/>
</dbReference>
<dbReference type="GO" id="GO:0002189">
    <property type="term" value="C:ribose phosphate diphosphokinase complex"/>
    <property type="evidence" value="ECO:0007669"/>
    <property type="project" value="TreeGrafter"/>
</dbReference>
<dbReference type="GO" id="GO:0006164">
    <property type="term" value="P:purine nucleotide biosynthetic process"/>
    <property type="evidence" value="ECO:0007669"/>
    <property type="project" value="TreeGrafter"/>
</dbReference>
<gene>
    <name evidence="4" type="ORF">QBZ16_001332</name>
</gene>
<dbReference type="Proteomes" id="UP001255856">
    <property type="component" value="Unassembled WGS sequence"/>
</dbReference>
<name>A0AAD9IDE3_PROWI</name>
<dbReference type="InterPro" id="IPR029057">
    <property type="entry name" value="PRTase-like"/>
</dbReference>
<dbReference type="InterPro" id="IPR000836">
    <property type="entry name" value="PRTase_dom"/>
</dbReference>
<evidence type="ECO:0000256" key="2">
    <source>
        <dbReference type="SAM" id="MobiDB-lite"/>
    </source>
</evidence>
<comment type="similarity">
    <text evidence="1">Belongs to the ribose-phosphate pyrophosphokinase family.</text>
</comment>
<comment type="caution">
    <text evidence="4">The sequence shown here is derived from an EMBL/GenBank/DDBJ whole genome shotgun (WGS) entry which is preliminary data.</text>
</comment>
<dbReference type="SUPFAM" id="SSF53271">
    <property type="entry name" value="PRTase-like"/>
    <property type="match status" value="1"/>
</dbReference>
<dbReference type="Pfam" id="PF00156">
    <property type="entry name" value="Pribosyltran"/>
    <property type="match status" value="1"/>
</dbReference>
<dbReference type="PANTHER" id="PTHR10210:SF45">
    <property type="entry name" value="RIBOSE-PHOSPHATE PYROPHOSPHOKINASE 3, CHLOROPLASTIC"/>
    <property type="match status" value="1"/>
</dbReference>
<dbReference type="AlphaFoldDB" id="A0AAD9IDE3"/>
<accession>A0AAD9IDE3</accession>
<dbReference type="GO" id="GO:0000287">
    <property type="term" value="F:magnesium ion binding"/>
    <property type="evidence" value="ECO:0007669"/>
    <property type="project" value="InterPro"/>
</dbReference>
<reference evidence="4" key="1">
    <citation type="submission" date="2021-01" db="EMBL/GenBank/DDBJ databases">
        <authorList>
            <person name="Eckstrom K.M.E."/>
        </authorList>
    </citation>
    <scope>NUCLEOTIDE SEQUENCE</scope>
    <source>
        <strain evidence="4">UVCC 0001</strain>
    </source>
</reference>
<dbReference type="GO" id="GO:0005737">
    <property type="term" value="C:cytoplasm"/>
    <property type="evidence" value="ECO:0007669"/>
    <property type="project" value="TreeGrafter"/>
</dbReference>
<sequence length="123" mass="13196">MGRHVVIVDDLVQSGGTLLECQRLLFDHGAEAVSAYATHGVFPREAWKLFEPADGLAGFKYEYVWITDSCPETAEAVRDQAPFELLTLAGPIAAALQSRKPSPDGEPAPFTPRAACRLGPTAA</sequence>
<evidence type="ECO:0000259" key="3">
    <source>
        <dbReference type="Pfam" id="PF00156"/>
    </source>
</evidence>
<dbReference type="PANTHER" id="PTHR10210">
    <property type="entry name" value="RIBOSE-PHOSPHATE DIPHOSPHOKINASE FAMILY MEMBER"/>
    <property type="match status" value="1"/>
</dbReference>
<dbReference type="InterPro" id="IPR005946">
    <property type="entry name" value="Rib-P_diPkinase"/>
</dbReference>
<dbReference type="EMBL" id="JASFZW010000012">
    <property type="protein sequence ID" value="KAK2075996.1"/>
    <property type="molecule type" value="Genomic_DNA"/>
</dbReference>
<keyword evidence="5" id="KW-1185">Reference proteome</keyword>
<protein>
    <recommendedName>
        <fullName evidence="3">Phosphoribosyltransferase domain-containing protein</fullName>
    </recommendedName>
</protein>
<evidence type="ECO:0000256" key="1">
    <source>
        <dbReference type="ARBA" id="ARBA00006478"/>
    </source>
</evidence>
<organism evidence="4 5">
    <name type="scientific">Prototheca wickerhamii</name>
    <dbReference type="NCBI Taxonomy" id="3111"/>
    <lineage>
        <taxon>Eukaryota</taxon>
        <taxon>Viridiplantae</taxon>
        <taxon>Chlorophyta</taxon>
        <taxon>core chlorophytes</taxon>
        <taxon>Trebouxiophyceae</taxon>
        <taxon>Chlorellales</taxon>
        <taxon>Chlorellaceae</taxon>
        <taxon>Prototheca</taxon>
    </lineage>
</organism>
<evidence type="ECO:0000313" key="4">
    <source>
        <dbReference type="EMBL" id="KAK2075996.1"/>
    </source>
</evidence>
<proteinExistence type="inferred from homology"/>
<dbReference type="GO" id="GO:0006015">
    <property type="term" value="P:5-phosphoribose 1-diphosphate biosynthetic process"/>
    <property type="evidence" value="ECO:0007669"/>
    <property type="project" value="TreeGrafter"/>
</dbReference>
<feature type="domain" description="Phosphoribosyltransferase" evidence="3">
    <location>
        <begin position="2"/>
        <end position="38"/>
    </location>
</feature>
<feature type="region of interest" description="Disordered" evidence="2">
    <location>
        <begin position="96"/>
        <end position="123"/>
    </location>
</feature>
<evidence type="ECO:0000313" key="5">
    <source>
        <dbReference type="Proteomes" id="UP001255856"/>
    </source>
</evidence>